<evidence type="ECO:0008006" key="4">
    <source>
        <dbReference type="Google" id="ProtNLM"/>
    </source>
</evidence>
<feature type="non-terminal residue" evidence="2">
    <location>
        <position position="711"/>
    </location>
</feature>
<feature type="region of interest" description="Disordered" evidence="1">
    <location>
        <begin position="333"/>
        <end position="476"/>
    </location>
</feature>
<name>A0A816G3Y4_ADIRI</name>
<feature type="compositionally biased region" description="Polar residues" evidence="1">
    <location>
        <begin position="362"/>
        <end position="415"/>
    </location>
</feature>
<keyword evidence="3" id="KW-1185">Reference proteome</keyword>
<dbReference type="InterPro" id="IPR021109">
    <property type="entry name" value="Peptidase_aspartic_dom_sf"/>
</dbReference>
<dbReference type="EMBL" id="CAJNOR010012638">
    <property type="protein sequence ID" value="CAF1668908.1"/>
    <property type="molecule type" value="Genomic_DNA"/>
</dbReference>
<organism evidence="2 3">
    <name type="scientific">Adineta ricciae</name>
    <name type="common">Rotifer</name>
    <dbReference type="NCBI Taxonomy" id="249248"/>
    <lineage>
        <taxon>Eukaryota</taxon>
        <taxon>Metazoa</taxon>
        <taxon>Spiralia</taxon>
        <taxon>Gnathifera</taxon>
        <taxon>Rotifera</taxon>
        <taxon>Eurotatoria</taxon>
        <taxon>Bdelloidea</taxon>
        <taxon>Adinetida</taxon>
        <taxon>Adinetidae</taxon>
        <taxon>Adineta</taxon>
    </lineage>
</organism>
<dbReference type="Proteomes" id="UP000663828">
    <property type="component" value="Unassembled WGS sequence"/>
</dbReference>
<evidence type="ECO:0000313" key="2">
    <source>
        <dbReference type="EMBL" id="CAF1668908.1"/>
    </source>
</evidence>
<reference evidence="2" key="1">
    <citation type="submission" date="2021-02" db="EMBL/GenBank/DDBJ databases">
        <authorList>
            <person name="Nowell W R."/>
        </authorList>
    </citation>
    <scope>NUCLEOTIDE SEQUENCE</scope>
</reference>
<gene>
    <name evidence="2" type="ORF">XAT740_LOCUS58295</name>
</gene>
<evidence type="ECO:0000313" key="3">
    <source>
        <dbReference type="Proteomes" id="UP000663828"/>
    </source>
</evidence>
<dbReference type="SUPFAM" id="SSF50630">
    <property type="entry name" value="Acid proteases"/>
    <property type="match status" value="1"/>
</dbReference>
<dbReference type="CDD" id="cd00303">
    <property type="entry name" value="retropepsin_like"/>
    <property type="match status" value="1"/>
</dbReference>
<protein>
    <recommendedName>
        <fullName evidence="4">Retrotransposon gag domain-containing protein</fullName>
    </recommendedName>
</protein>
<feature type="compositionally biased region" description="Polar residues" evidence="1">
    <location>
        <begin position="463"/>
        <end position="476"/>
    </location>
</feature>
<feature type="region of interest" description="Disordered" evidence="1">
    <location>
        <begin position="114"/>
        <end position="151"/>
    </location>
</feature>
<dbReference type="PROSITE" id="PS00141">
    <property type="entry name" value="ASP_PROTEASE"/>
    <property type="match status" value="1"/>
</dbReference>
<feature type="compositionally biased region" description="Basic and acidic residues" evidence="1">
    <location>
        <begin position="343"/>
        <end position="361"/>
    </location>
</feature>
<sequence length="711" mass="80539">MPANINLAPESVVDEEEDENRFDVFILQTFRIFSGTEDVFCWLDETDKKFNKLKISRNLRYKVIPLLVEDDAKRTYLLNKSNIKTFDDFYECLLSKFSKLEQSERHQAALSLSCSSHNTNPSRSSNMPKNLSFNDTQLGGTHQFDDSDSLPPRPILRSTAIADKGATSLPGDESAFGGTFQSSNLSQTACSLDQTTYVIHKAIIDNLIKNPKIFQGGKEDVKQWLEDIEQLFDATQIPDSHKLDRITYSLRGEARRWYKNTKSSLTPWAVFVQEIKEAFLSRFHEELGFKKLESYTQKANQPVRSFYNEVLKLCTETDPEMIGTVRNSVFRSPDDVTGYPSYDRSRYYDNTRTRNRYDNNRGHINNFRSPQSGNSTRPANFFNSSLQRNNSTYPPNHSMNNTLQVPAETSHNSNAHFRPYSPNTYPNSTYSSNSSTSSTIQNNSRAPPINGISVTHNIPPAQLSHQASNPDIATPSPSRWSPFLVPEAPQDGVDSGTIKITSPNPSLIFLTTLVNNHPMQILVDTGATNTFVNYNTLRSLNPNLPLNKCSSSFVLADGIAAFQVLGTVELQILFDDQLTFITAYVAQNLCTDVILGMDYIAFYNLKFNVRSQRISIDLQGRRHQVPTNPNVETTFIPVLLHEDTYLPPRSSSFANVSIPISSLSSIFIPHYQFLLSNTATIRHKFLQFYDHRSHITFYNTSFHPHFVPRGT</sequence>
<feature type="compositionally biased region" description="Low complexity" evidence="1">
    <location>
        <begin position="419"/>
        <end position="438"/>
    </location>
</feature>
<dbReference type="InterPro" id="IPR001969">
    <property type="entry name" value="Aspartic_peptidase_AS"/>
</dbReference>
<dbReference type="GO" id="GO:0004190">
    <property type="term" value="F:aspartic-type endopeptidase activity"/>
    <property type="evidence" value="ECO:0007669"/>
    <property type="project" value="InterPro"/>
</dbReference>
<dbReference type="Gene3D" id="2.40.70.10">
    <property type="entry name" value="Acid Proteases"/>
    <property type="match status" value="1"/>
</dbReference>
<evidence type="ECO:0000256" key="1">
    <source>
        <dbReference type="SAM" id="MobiDB-lite"/>
    </source>
</evidence>
<comment type="caution">
    <text evidence="2">The sequence shown here is derived from an EMBL/GenBank/DDBJ whole genome shotgun (WGS) entry which is preliminary data.</text>
</comment>
<dbReference type="Pfam" id="PF13975">
    <property type="entry name" value="gag-asp_proteas"/>
    <property type="match status" value="1"/>
</dbReference>
<dbReference type="AlphaFoldDB" id="A0A816G3Y4"/>
<feature type="compositionally biased region" description="Polar residues" evidence="1">
    <location>
        <begin position="114"/>
        <end position="140"/>
    </location>
</feature>
<dbReference type="GO" id="GO:0006508">
    <property type="term" value="P:proteolysis"/>
    <property type="evidence" value="ECO:0007669"/>
    <property type="project" value="InterPro"/>
</dbReference>
<accession>A0A816G3Y4</accession>
<dbReference type="PANTHER" id="PTHR33194:SF4">
    <property type="entry name" value="CCHC-TYPE DOMAIN-CONTAINING PROTEIN"/>
    <property type="match status" value="1"/>
</dbReference>
<proteinExistence type="predicted"/>
<dbReference type="PANTHER" id="PTHR33194">
    <property type="entry name" value="ZINC KNUCKLE DOMAINCONTAINING PROTEIN"/>
    <property type="match status" value="1"/>
</dbReference>